<dbReference type="EMBL" id="MDZA01000428">
    <property type="protein sequence ID" value="OGX82540.1"/>
    <property type="molecule type" value="Genomic_DNA"/>
</dbReference>
<keyword evidence="3" id="KW-1185">Reference proteome</keyword>
<feature type="transmembrane region" description="Helical" evidence="1">
    <location>
        <begin position="54"/>
        <end position="75"/>
    </location>
</feature>
<evidence type="ECO:0000313" key="2">
    <source>
        <dbReference type="EMBL" id="OGX82540.1"/>
    </source>
</evidence>
<feature type="transmembrane region" description="Helical" evidence="1">
    <location>
        <begin position="12"/>
        <end position="34"/>
    </location>
</feature>
<dbReference type="AlphaFoldDB" id="A0A1G1SV80"/>
<accession>A0A1G1SV80</accession>
<keyword evidence="1" id="KW-0812">Transmembrane</keyword>
<feature type="transmembrane region" description="Helical" evidence="1">
    <location>
        <begin position="87"/>
        <end position="105"/>
    </location>
</feature>
<dbReference type="RefSeq" id="WP_070746466.1">
    <property type="nucleotide sequence ID" value="NZ_MDZA01000428.1"/>
</dbReference>
<comment type="caution">
    <text evidence="2">The sequence shown here is derived from an EMBL/GenBank/DDBJ whole genome shotgun (WGS) entry which is preliminary data.</text>
</comment>
<name>A0A1G1SV80_9BACT</name>
<proteinExistence type="predicted"/>
<reference evidence="2 3" key="1">
    <citation type="submission" date="2016-08" db="EMBL/GenBank/DDBJ databases">
        <title>Hymenobacter coccineus sp. nov., Hymenobacter lapidarius sp. nov. and Hymenobacter glacialis sp. nov., isolated from Antarctic soil.</title>
        <authorList>
            <person name="Sedlacek I."/>
            <person name="Kralova S."/>
            <person name="Kyrova K."/>
            <person name="Maslanova I."/>
            <person name="Stankova E."/>
            <person name="Vrbovska V."/>
            <person name="Nemec M."/>
            <person name="Bartak M."/>
            <person name="Svec P."/>
            <person name="Busse H.-J."/>
            <person name="Pantucek R."/>
        </authorList>
    </citation>
    <scope>NUCLEOTIDE SEQUENCE [LARGE SCALE GENOMIC DNA]</scope>
    <source>
        <strain evidence="2 3">CCM 8649</strain>
    </source>
</reference>
<keyword evidence="1" id="KW-0472">Membrane</keyword>
<organism evidence="2 3">
    <name type="scientific">Hymenobacter coccineus</name>
    <dbReference type="NCBI Taxonomy" id="1908235"/>
    <lineage>
        <taxon>Bacteria</taxon>
        <taxon>Pseudomonadati</taxon>
        <taxon>Bacteroidota</taxon>
        <taxon>Cytophagia</taxon>
        <taxon>Cytophagales</taxon>
        <taxon>Hymenobacteraceae</taxon>
        <taxon>Hymenobacter</taxon>
    </lineage>
</organism>
<sequence>MPDARTPTAFPAWLAGLLGFVAFEAGAYFGLRWVLSGLGESNQYQEDNTIVSNWVKAMAFVVLHLALAIGALLVVSNRVPRPYRGQVQGWFYVALLLSFALLIPLF</sequence>
<dbReference type="OrthoDB" id="853582at2"/>
<dbReference type="Proteomes" id="UP000177506">
    <property type="component" value="Unassembled WGS sequence"/>
</dbReference>
<keyword evidence="1" id="KW-1133">Transmembrane helix</keyword>
<evidence type="ECO:0000256" key="1">
    <source>
        <dbReference type="SAM" id="Phobius"/>
    </source>
</evidence>
<evidence type="ECO:0000313" key="3">
    <source>
        <dbReference type="Proteomes" id="UP000177506"/>
    </source>
</evidence>
<gene>
    <name evidence="2" type="ORF">BEN49_13510</name>
</gene>
<protein>
    <submittedName>
        <fullName evidence="2">Uncharacterized protein</fullName>
    </submittedName>
</protein>